<gene>
    <name evidence="2" type="ORF">Fi14EGH31_13620</name>
</gene>
<dbReference type="Proteomes" id="UP000593842">
    <property type="component" value="Chromosome"/>
</dbReference>
<proteinExistence type="predicted"/>
<dbReference type="Gene3D" id="3.40.50.300">
    <property type="entry name" value="P-loop containing nucleotide triphosphate hydrolases"/>
    <property type="match status" value="1"/>
</dbReference>
<dbReference type="EMBL" id="AP024085">
    <property type="protein sequence ID" value="BCL57650.1"/>
    <property type="molecule type" value="Genomic_DNA"/>
</dbReference>
<dbReference type="InterPro" id="IPR052380">
    <property type="entry name" value="Viral_DNA_packaging_terminase"/>
</dbReference>
<dbReference type="RefSeq" id="WP_234697839.1">
    <property type="nucleotide sequence ID" value="NZ_AP024085.1"/>
</dbReference>
<feature type="domain" description="Phage terminase large subunit N-terminal" evidence="1">
    <location>
        <begin position="32"/>
        <end position="241"/>
    </location>
</feature>
<reference evidence="3" key="1">
    <citation type="submission" date="2020-09" db="EMBL/GenBank/DDBJ databases">
        <title>Complete genome sequencing of Faecalibacillus intestinalis strain 14EGH31.</title>
        <authorList>
            <person name="Sakamoto M."/>
            <person name="Murakami T."/>
            <person name="Mori H."/>
        </authorList>
    </citation>
    <scope>NUCLEOTIDE SEQUENCE [LARGE SCALE GENOMIC DNA]</scope>
    <source>
        <strain evidence="3">14EGH31</strain>
    </source>
</reference>
<dbReference type="Pfam" id="PF04466">
    <property type="entry name" value="Terminase_3"/>
    <property type="match status" value="1"/>
</dbReference>
<dbReference type="AlphaFoldDB" id="A0A7I8E1I1"/>
<dbReference type="PANTHER" id="PTHR39184:SF1">
    <property type="entry name" value="PBSX PHAGE TERMINASE LARGE SUBUNIT"/>
    <property type="match status" value="1"/>
</dbReference>
<accession>A0A7I8E1I1</accession>
<dbReference type="Gene3D" id="3.30.420.280">
    <property type="match status" value="1"/>
</dbReference>
<sequence length="459" mass="53702">MMHQFKKTKKKQVRISDIVIPKFLTCFNDISHVHKIMDSGRAGTKSSYAAIHGIYKIVSEDECSVIVMRKFHNKLSKTVYNEFKRAIKRLGLKKKQFKITKNPMKITYLKNGNSVYFTGNDSIDDTKGIIDEEKPIKLVILDELTEFFERGQGEDEISNIEATFVRGNDDEFCMEYYFNPPKNPNASIFKWVKKMEKRSDCIHIHVDYRDVPEKWLGKKLIQSAMEMKKVDERMYNWIWLGISIGLDEIIYYMFNENQHVLNRELTNDEINGITRIDASCDYGQMNATVFEFWGLNPTQKIIFGLDEFYHSGRESGKQLTPSEYAFKFKKMCEKIKEEFGQYPRNLYIDPSARGLAEEIKRACPFIKIRGAQNDVKLGISRVQKAIAFQKVLFGARQEMLLNEIVIYSYDKKSIENGVEKPVKEDDHCMDALRYYIMGIWKYIKRYLPDVEKNEGGEDD</sequence>
<evidence type="ECO:0000313" key="2">
    <source>
        <dbReference type="EMBL" id="BCL57650.1"/>
    </source>
</evidence>
<dbReference type="NCBIfam" id="TIGR01547">
    <property type="entry name" value="phage_term_2"/>
    <property type="match status" value="1"/>
</dbReference>
<dbReference type="GeneID" id="70579801"/>
<dbReference type="InterPro" id="IPR035412">
    <property type="entry name" value="Terminase_L_N"/>
</dbReference>
<organism evidence="2 3">
    <name type="scientific">Faecalibacillus intestinalis</name>
    <dbReference type="NCBI Taxonomy" id="1982626"/>
    <lineage>
        <taxon>Bacteria</taxon>
        <taxon>Bacillati</taxon>
        <taxon>Bacillota</taxon>
        <taxon>Erysipelotrichia</taxon>
        <taxon>Erysipelotrichales</taxon>
        <taxon>Coprobacillaceae</taxon>
        <taxon>Faecalibacillus</taxon>
    </lineage>
</organism>
<dbReference type="PANTHER" id="PTHR39184">
    <property type="match status" value="1"/>
</dbReference>
<evidence type="ECO:0000259" key="1">
    <source>
        <dbReference type="Pfam" id="PF04466"/>
    </source>
</evidence>
<dbReference type="InterPro" id="IPR006437">
    <property type="entry name" value="Phage_terminase_lsu"/>
</dbReference>
<dbReference type="KEGG" id="fit:Fi14EGH31_13620"/>
<evidence type="ECO:0000313" key="3">
    <source>
        <dbReference type="Proteomes" id="UP000593842"/>
    </source>
</evidence>
<protein>
    <submittedName>
        <fullName evidence="2">Terminase</fullName>
    </submittedName>
</protein>
<dbReference type="InterPro" id="IPR027417">
    <property type="entry name" value="P-loop_NTPase"/>
</dbReference>
<name>A0A7I8E1I1_9FIRM</name>